<organism evidence="8 9">
    <name type="scientific">Naumovozyma castellii</name>
    <name type="common">Yeast</name>
    <name type="synonym">Saccharomyces castellii</name>
    <dbReference type="NCBI Taxonomy" id="27288"/>
    <lineage>
        <taxon>Eukaryota</taxon>
        <taxon>Fungi</taxon>
        <taxon>Dikarya</taxon>
        <taxon>Ascomycota</taxon>
        <taxon>Saccharomycotina</taxon>
        <taxon>Saccharomycetes</taxon>
        <taxon>Saccharomycetales</taxon>
        <taxon>Saccharomycetaceae</taxon>
        <taxon>Naumovozyma</taxon>
    </lineage>
</organism>
<dbReference type="GeneID" id="96900837"/>
<dbReference type="AlphaFoldDB" id="G0V7B0"/>
<evidence type="ECO:0000256" key="3">
    <source>
        <dbReference type="ARBA" id="ARBA00023295"/>
    </source>
</evidence>
<keyword evidence="4" id="KW-0961">Cell wall biogenesis/degradation</keyword>
<dbReference type="PROSITE" id="PS00659">
    <property type="entry name" value="GLYCOSYL_HYDROL_F5"/>
    <property type="match status" value="1"/>
</dbReference>
<keyword evidence="2 5" id="KW-0378">Hydrolase</keyword>
<protein>
    <recommendedName>
        <fullName evidence="7">Glycoside hydrolase family 5 domain-containing protein</fullName>
    </recommendedName>
</protein>
<dbReference type="HOGENOM" id="CLU_004624_0_0_1"/>
<keyword evidence="3 5" id="KW-0326">Glycosidase</keyword>
<name>G0V7B0_NAUCA</name>
<gene>
    <name evidence="8" type="primary">NCAS0A08000</name>
    <name evidence="8" type="ordered locus">NCAS_0A08000</name>
</gene>
<dbReference type="InterPro" id="IPR001547">
    <property type="entry name" value="Glyco_hydro_5"/>
</dbReference>
<dbReference type="FunCoup" id="G0V7B0">
    <property type="interactions" value="59"/>
</dbReference>
<dbReference type="STRING" id="1064592.G0V7B0"/>
<dbReference type="GO" id="GO:0005576">
    <property type="term" value="C:extracellular region"/>
    <property type="evidence" value="ECO:0007669"/>
    <property type="project" value="TreeGrafter"/>
</dbReference>
<dbReference type="GO" id="GO:0071555">
    <property type="term" value="P:cell wall organization"/>
    <property type="evidence" value="ECO:0007669"/>
    <property type="project" value="UniProtKB-KW"/>
</dbReference>
<dbReference type="eggNOG" id="ENOG502QW42">
    <property type="taxonomic scope" value="Eukaryota"/>
</dbReference>
<dbReference type="SUPFAM" id="SSF51445">
    <property type="entry name" value="(Trans)glycosidases"/>
    <property type="match status" value="1"/>
</dbReference>
<dbReference type="InterPro" id="IPR018087">
    <property type="entry name" value="Glyco_hydro_5_CS"/>
</dbReference>
<feature type="domain" description="Glycoside hydrolase family 5" evidence="7">
    <location>
        <begin position="110"/>
        <end position="339"/>
    </location>
</feature>
<dbReference type="GO" id="GO:0004338">
    <property type="term" value="F:glucan exo-1,3-beta-glucosidase activity"/>
    <property type="evidence" value="ECO:0007669"/>
    <property type="project" value="TreeGrafter"/>
</dbReference>
<evidence type="ECO:0000256" key="2">
    <source>
        <dbReference type="ARBA" id="ARBA00022801"/>
    </source>
</evidence>
<evidence type="ECO:0000313" key="8">
    <source>
        <dbReference type="EMBL" id="CCC67358.1"/>
    </source>
</evidence>
<proteinExistence type="inferred from homology"/>
<dbReference type="GO" id="GO:0009986">
    <property type="term" value="C:cell surface"/>
    <property type="evidence" value="ECO:0007669"/>
    <property type="project" value="TreeGrafter"/>
</dbReference>
<reference evidence="8 9" key="1">
    <citation type="journal article" date="2011" name="Proc. Natl. Acad. Sci. U.S.A.">
        <title>Evolutionary erosion of yeast sex chromosomes by mating-type switching accidents.</title>
        <authorList>
            <person name="Gordon J.L."/>
            <person name="Armisen D."/>
            <person name="Proux-Wera E."/>
            <person name="Oheigeartaigh S.S."/>
            <person name="Byrne K.P."/>
            <person name="Wolfe K.H."/>
        </authorList>
    </citation>
    <scope>NUCLEOTIDE SEQUENCE [LARGE SCALE GENOMIC DNA]</scope>
    <source>
        <strain evidence="9">ATCC 76901 / BCRC 22586 / CBS 4309 / NBRC 1992 / NRRL Y-12630</strain>
    </source>
</reference>
<evidence type="ECO:0000259" key="7">
    <source>
        <dbReference type="Pfam" id="PF00150"/>
    </source>
</evidence>
<dbReference type="Gene3D" id="3.20.20.80">
    <property type="entry name" value="Glycosidases"/>
    <property type="match status" value="1"/>
</dbReference>
<evidence type="ECO:0000256" key="5">
    <source>
        <dbReference type="RuleBase" id="RU361153"/>
    </source>
</evidence>
<evidence type="ECO:0000313" key="9">
    <source>
        <dbReference type="Proteomes" id="UP000001640"/>
    </source>
</evidence>
<sequence length="560" mass="63199">MKFIYTLLFITITYITQTIHALSASELSHLKLKIRNVSAPTTSSLIEDHIKGITIGGWLVTEPYITPSLYNNATSMNRGNISIVDEYTLCFALGYNKSLSILSEHFETWITEDDFQEISESGFNLVRLPIGYWAWKVDHASGLYVENITYSDPYVSEGLQLGYLKKAIGWAEKYGLKVWIDLHGLPGSQNGFDNSGERILRSNLGWLNEAHTKKLTLAIWSKMFKEFIGYSDSIVGMEIVNEPLSTKIGIDDITEAYYEAFDLFKFRQRKSNDSVVADNMTFVIHDAFEPIGYWNLQFNPQYVNVSSQYYNLTNITYNSQDISVDHHHYEVFTESQLQESQYQRLINIINYGDSIYGSELSSHGAVVGEWSGALTDCATWVNGIGIGSRYDGTYYDNMTMYSSNDDSVIGACTSQDDISSWSQEYKEHVRQFIEAQLATYSSRTSGWIFWNWKTESAGEWDFLKLRDAGLFPTPFDNYTYFGSDGSMNSQVSQSLSLLAYPTSSGVSSGDDNPKTKNVGVRRSTPVFAMGNKKSDVSISRTLSHGMLIFLGTLLALCIFI</sequence>
<dbReference type="OrthoDB" id="62120at2759"/>
<dbReference type="InParanoid" id="G0V7B0"/>
<dbReference type="InterPro" id="IPR017853">
    <property type="entry name" value="GH"/>
</dbReference>
<dbReference type="Proteomes" id="UP000001640">
    <property type="component" value="Chromosome 1"/>
</dbReference>
<evidence type="ECO:0000256" key="1">
    <source>
        <dbReference type="ARBA" id="ARBA00005641"/>
    </source>
</evidence>
<dbReference type="OMA" id="KSINYEH"/>
<dbReference type="PANTHER" id="PTHR31297">
    <property type="entry name" value="GLUCAN ENDO-1,6-BETA-GLUCOSIDASE B"/>
    <property type="match status" value="1"/>
</dbReference>
<evidence type="ECO:0000256" key="4">
    <source>
        <dbReference type="ARBA" id="ARBA00023316"/>
    </source>
</evidence>
<dbReference type="EMBL" id="HE576752">
    <property type="protein sequence ID" value="CCC67358.1"/>
    <property type="molecule type" value="Genomic_DNA"/>
</dbReference>
<comment type="similarity">
    <text evidence="1 5">Belongs to the glycosyl hydrolase 5 (cellulase A) family.</text>
</comment>
<evidence type="ECO:0000256" key="6">
    <source>
        <dbReference type="SAM" id="SignalP"/>
    </source>
</evidence>
<feature type="signal peptide" evidence="6">
    <location>
        <begin position="1"/>
        <end position="24"/>
    </location>
</feature>
<dbReference type="GO" id="GO:0009251">
    <property type="term" value="P:glucan catabolic process"/>
    <property type="evidence" value="ECO:0007669"/>
    <property type="project" value="TreeGrafter"/>
</dbReference>
<feature type="chain" id="PRO_5003410634" description="Glycoside hydrolase family 5 domain-containing protein" evidence="6">
    <location>
        <begin position="25"/>
        <end position="560"/>
    </location>
</feature>
<dbReference type="Pfam" id="PF00150">
    <property type="entry name" value="Cellulase"/>
    <property type="match status" value="1"/>
</dbReference>
<dbReference type="PANTHER" id="PTHR31297:SF9">
    <property type="entry name" value="GLUCAN 1,3-BETA-GLUCOSIDASE 2"/>
    <property type="match status" value="1"/>
</dbReference>
<accession>G0V7B0</accession>
<dbReference type="InterPro" id="IPR050386">
    <property type="entry name" value="Glycosyl_hydrolase_5"/>
</dbReference>
<keyword evidence="6" id="KW-0732">Signal</keyword>
<dbReference type="KEGG" id="ncs:NCAS_0A08000"/>
<reference key="2">
    <citation type="submission" date="2011-08" db="EMBL/GenBank/DDBJ databases">
        <title>Genome sequence of Naumovozyma castellii.</title>
        <authorList>
            <person name="Gordon J.L."/>
            <person name="Armisen D."/>
            <person name="Proux-Wera E."/>
            <person name="OhEigeartaigh S.S."/>
            <person name="Byrne K.P."/>
            <person name="Wolfe K.H."/>
        </authorList>
    </citation>
    <scope>NUCLEOTIDE SEQUENCE</scope>
    <source>
        <strain>Type strain:CBS 4309</strain>
    </source>
</reference>
<dbReference type="RefSeq" id="XP_003673739.1">
    <property type="nucleotide sequence ID" value="XM_003673691.1"/>
</dbReference>
<keyword evidence="9" id="KW-1185">Reference proteome</keyword>